<dbReference type="InterPro" id="IPR039537">
    <property type="entry name" value="Retrotran_Ty1/copia-like"/>
</dbReference>
<evidence type="ECO:0000313" key="7">
    <source>
        <dbReference type="EMBL" id="CAK7914658.1"/>
    </source>
</evidence>
<dbReference type="SUPFAM" id="SSF53098">
    <property type="entry name" value="Ribonuclease H-like"/>
    <property type="match status" value="1"/>
</dbReference>
<keyword evidence="4" id="KW-0378">Hydrolase</keyword>
<dbReference type="Pfam" id="PF14223">
    <property type="entry name" value="Retrotran_gag_2"/>
    <property type="match status" value="1"/>
</dbReference>
<dbReference type="InterPro" id="IPR001584">
    <property type="entry name" value="Integrase_cat-core"/>
</dbReference>
<dbReference type="InterPro" id="IPR054722">
    <property type="entry name" value="PolX-like_BBD"/>
</dbReference>
<dbReference type="AlphaFoldDB" id="A0AAV1TFF3"/>
<feature type="region of interest" description="Disordered" evidence="5">
    <location>
        <begin position="679"/>
        <end position="745"/>
    </location>
</feature>
<dbReference type="PANTHER" id="PTHR42648">
    <property type="entry name" value="TRANSPOSASE, PUTATIVE-RELATED"/>
    <property type="match status" value="1"/>
</dbReference>
<feature type="compositionally biased region" description="Basic and acidic residues" evidence="5">
    <location>
        <begin position="187"/>
        <end position="197"/>
    </location>
</feature>
<evidence type="ECO:0000256" key="4">
    <source>
        <dbReference type="ARBA" id="ARBA00022801"/>
    </source>
</evidence>
<dbReference type="Pfam" id="PF22936">
    <property type="entry name" value="Pol_BBD"/>
    <property type="match status" value="1"/>
</dbReference>
<evidence type="ECO:0000259" key="6">
    <source>
        <dbReference type="PROSITE" id="PS50994"/>
    </source>
</evidence>
<dbReference type="GO" id="GO:0046872">
    <property type="term" value="F:metal ion binding"/>
    <property type="evidence" value="ECO:0007669"/>
    <property type="project" value="UniProtKB-KW"/>
</dbReference>
<comment type="caution">
    <text evidence="7">The sequence shown here is derived from an EMBL/GenBank/DDBJ whole genome shotgun (WGS) entry which is preliminary data.</text>
</comment>
<evidence type="ECO:0000256" key="3">
    <source>
        <dbReference type="ARBA" id="ARBA00022750"/>
    </source>
</evidence>
<keyword evidence="1" id="KW-0645">Protease</keyword>
<dbReference type="InterPro" id="IPR036397">
    <property type="entry name" value="RNaseH_sf"/>
</dbReference>
<keyword evidence="3" id="KW-0064">Aspartyl protease</keyword>
<dbReference type="InterPro" id="IPR043502">
    <property type="entry name" value="DNA/RNA_pol_sf"/>
</dbReference>
<dbReference type="GO" id="GO:0004190">
    <property type="term" value="F:aspartic-type endopeptidase activity"/>
    <property type="evidence" value="ECO:0007669"/>
    <property type="project" value="UniProtKB-KW"/>
</dbReference>
<dbReference type="Pfam" id="PF13976">
    <property type="entry name" value="gag_pre-integrs"/>
    <property type="match status" value="1"/>
</dbReference>
<dbReference type="Pfam" id="PF25597">
    <property type="entry name" value="SH3_retrovirus"/>
    <property type="match status" value="1"/>
</dbReference>
<feature type="compositionally biased region" description="Polar residues" evidence="5">
    <location>
        <begin position="199"/>
        <end position="214"/>
    </location>
</feature>
<dbReference type="InterPro" id="IPR025724">
    <property type="entry name" value="GAG-pre-integrase_dom"/>
</dbReference>
<dbReference type="GO" id="GO:0006508">
    <property type="term" value="P:proteolysis"/>
    <property type="evidence" value="ECO:0007669"/>
    <property type="project" value="UniProtKB-KW"/>
</dbReference>
<feature type="compositionally biased region" description="Acidic residues" evidence="5">
    <location>
        <begin position="694"/>
        <end position="721"/>
    </location>
</feature>
<dbReference type="Pfam" id="PF07727">
    <property type="entry name" value="RVT_2"/>
    <property type="match status" value="1"/>
</dbReference>
<feature type="region of interest" description="Disordered" evidence="5">
    <location>
        <begin position="230"/>
        <end position="251"/>
    </location>
</feature>
<proteinExistence type="predicted"/>
<dbReference type="InterPro" id="IPR057670">
    <property type="entry name" value="SH3_retrovirus"/>
</dbReference>
<dbReference type="PANTHER" id="PTHR42648:SF28">
    <property type="entry name" value="TRANSPOSON-ENCODED PROTEIN WITH RIBONUCLEASE H-LIKE AND RETROVIRUS ZINC FINGER-LIKE DOMAINS"/>
    <property type="match status" value="1"/>
</dbReference>
<dbReference type="PROSITE" id="PS50994">
    <property type="entry name" value="INTEGRASE"/>
    <property type="match status" value="1"/>
</dbReference>
<evidence type="ECO:0000256" key="5">
    <source>
        <dbReference type="SAM" id="MobiDB-lite"/>
    </source>
</evidence>
<sequence length="1192" mass="134929">MDASSLRISKFDGTNFHAWKFKMQMVLEERDLWEVVSGEIKAEQCETQLDQATYKRKSRKAMAVICLAMEDSQLPLVRSASGACDAWSRLEDHFEKKSLANKLFLRRRFFTTMMEEGDDVLEHINKLKTLAEQLEAVGAPVCEDDLVITLLGSLSDSYQFLITALESRSDTLSWELVTSRLLHEEMKRKEQGSKGDEASQGQAFITRGQSAQRATSEEVLAVPQLRKDWSLDGGRAQDSGDRYRSQRANVAQEEDSGDYLFSIGETTSAKSSDIWLVDSGATQHMTCSKKFMRNYKGFDAVDVHLADDGIVQAIGSGDIVMSMKTPQGMKKGVLTNVWHIPKLSRNLFSVGRFTKDLKGLFKLQMTPVAPEQANAAKSSGCQGGTKSYLWHLRLGHIGHDGLNCIVTKNIGIGIDISSVKKWDVCEGCALGKQTRVRFQSNTTARTSKLLEVIHSDVCGPMSMATFSGKRYFVTFIDDKSRYCVVYLLKSKSEVAAKFMEYAAMAETQTGKRVKYLQSDNGGEYKSDKLARFCAERGIQQRFTPPYTPQLNGVAERMNRTLVECARCMMEHAGLGKSYWGEAVMTAMFLRNRCPTRAIHQDKSPYQVWTMKKPILANLKVFGCHAYVQVPQDKRAKFDSKSSLCRFLGYAEHQKSYRFEEVSTGAIKISRDATFMEDKFDEGPRNYNDESSVVEFDDHDEDEEKEEGKTDDDMDSSDDDNEDTRSSKSNIKRHTRTQSLEKATVIQVPSEEHTEVRRLSMCQRLQWILKQPTSLIQWGNADYIQRNDTWEIVPLPKGRKAIGCRWVFRVKENQDGEVERFKARLVAKGFSQKFGVDYEETFAPVAKFTSIRVVLSMAAKYGLMLHQMDVKTAFLNGSLNEDIYMDQPDGYLDATQPDYVCKLKRSLYGLKQSPRMWNQTIDGFMIKMGFKKCESDHCIYIKRDDQDMILVVLYVDDLILASSNNELLKSTKMALSKRFEMTDLGELDYFLGMEIKNDRKTGMVTVQQTKFLKSVLTKFGMDNSKPVKTPQDPGLKLTKNMCEQECKHEDTMCNVPYRSAVGGIMYLMVATRPDLAAAVGSLSQFSSDPCPTHWQALKRVLRYLQATPNHGLEFTREEGSRICGYTDADWAGDIESRRSTSGYVFMMSGGCISWKSQKQRTVALSSTEAEYMALSEATKEAVWLKVLLGNLVR</sequence>
<dbReference type="InterPro" id="IPR013103">
    <property type="entry name" value="RVT_2"/>
</dbReference>
<dbReference type="SUPFAM" id="SSF56672">
    <property type="entry name" value="DNA/RNA polymerases"/>
    <property type="match status" value="1"/>
</dbReference>
<name>A0AAV1TFF3_9STRA</name>
<feature type="domain" description="Integrase catalytic" evidence="6">
    <location>
        <begin position="444"/>
        <end position="612"/>
    </location>
</feature>
<accession>A0AAV1TFF3</accession>
<feature type="region of interest" description="Disordered" evidence="5">
    <location>
        <begin position="187"/>
        <end position="217"/>
    </location>
</feature>
<protein>
    <recommendedName>
        <fullName evidence="6">Integrase catalytic domain-containing protein</fullName>
    </recommendedName>
</protein>
<dbReference type="Pfam" id="PF00665">
    <property type="entry name" value="rve"/>
    <property type="match status" value="1"/>
</dbReference>
<dbReference type="GO" id="GO:0015074">
    <property type="term" value="P:DNA integration"/>
    <property type="evidence" value="ECO:0007669"/>
    <property type="project" value="InterPro"/>
</dbReference>
<organism evidence="7 8">
    <name type="scientific">Peronospora matthiolae</name>
    <dbReference type="NCBI Taxonomy" id="2874970"/>
    <lineage>
        <taxon>Eukaryota</taxon>
        <taxon>Sar</taxon>
        <taxon>Stramenopiles</taxon>
        <taxon>Oomycota</taxon>
        <taxon>Peronosporomycetes</taxon>
        <taxon>Peronosporales</taxon>
        <taxon>Peronosporaceae</taxon>
        <taxon>Peronospora</taxon>
    </lineage>
</organism>
<evidence type="ECO:0000313" key="8">
    <source>
        <dbReference type="Proteomes" id="UP001162060"/>
    </source>
</evidence>
<evidence type="ECO:0000256" key="2">
    <source>
        <dbReference type="ARBA" id="ARBA00022723"/>
    </source>
</evidence>
<dbReference type="Gene3D" id="3.30.420.10">
    <property type="entry name" value="Ribonuclease H-like superfamily/Ribonuclease H"/>
    <property type="match status" value="1"/>
</dbReference>
<dbReference type="CDD" id="cd09272">
    <property type="entry name" value="RNase_HI_RT_Ty1"/>
    <property type="match status" value="1"/>
</dbReference>
<dbReference type="Proteomes" id="UP001162060">
    <property type="component" value="Unassembled WGS sequence"/>
</dbReference>
<gene>
    <name evidence="7" type="ORF">PM001_LOCUS5010</name>
</gene>
<evidence type="ECO:0000256" key="1">
    <source>
        <dbReference type="ARBA" id="ARBA00022670"/>
    </source>
</evidence>
<reference evidence="7" key="1">
    <citation type="submission" date="2024-01" db="EMBL/GenBank/DDBJ databases">
        <authorList>
            <person name="Webb A."/>
        </authorList>
    </citation>
    <scope>NUCLEOTIDE SEQUENCE</scope>
    <source>
        <strain evidence="7">Pm1</strain>
    </source>
</reference>
<dbReference type="InterPro" id="IPR012337">
    <property type="entry name" value="RNaseH-like_sf"/>
</dbReference>
<dbReference type="EMBL" id="CAKLBY020000039">
    <property type="protein sequence ID" value="CAK7914658.1"/>
    <property type="molecule type" value="Genomic_DNA"/>
</dbReference>
<dbReference type="GO" id="GO:0003676">
    <property type="term" value="F:nucleic acid binding"/>
    <property type="evidence" value="ECO:0007669"/>
    <property type="project" value="InterPro"/>
</dbReference>
<keyword evidence="2" id="KW-0479">Metal-binding</keyword>